<dbReference type="GO" id="GO:0008270">
    <property type="term" value="F:zinc ion binding"/>
    <property type="evidence" value="ECO:0007669"/>
    <property type="project" value="UniProtKB-UniRule"/>
</dbReference>
<proteinExistence type="inferred from homology"/>
<evidence type="ECO:0000256" key="5">
    <source>
        <dbReference type="ARBA" id="ARBA00022723"/>
    </source>
</evidence>
<evidence type="ECO:0000256" key="9">
    <source>
        <dbReference type="HAMAP-Rule" id="MF_00009"/>
    </source>
</evidence>
<dbReference type="GO" id="GO:0006364">
    <property type="term" value="P:rRNA processing"/>
    <property type="evidence" value="ECO:0007669"/>
    <property type="project" value="UniProtKB-UniRule"/>
</dbReference>
<dbReference type="InterPro" id="IPR023091">
    <property type="entry name" value="MetalPrtase_cat_dom_sf_prd"/>
</dbReference>
<dbReference type="PROSITE" id="PS01306">
    <property type="entry name" value="UPF0054"/>
    <property type="match status" value="1"/>
</dbReference>
<feature type="binding site" evidence="9">
    <location>
        <position position="130"/>
    </location>
    <ligand>
        <name>Zn(2+)</name>
        <dbReference type="ChEBI" id="CHEBI:29105"/>
        <note>catalytic</note>
    </ligand>
</feature>
<dbReference type="InterPro" id="IPR002036">
    <property type="entry name" value="YbeY"/>
</dbReference>
<dbReference type="EC" id="3.1.-.-" evidence="9"/>
<evidence type="ECO:0000256" key="7">
    <source>
        <dbReference type="ARBA" id="ARBA00022801"/>
    </source>
</evidence>
<evidence type="ECO:0000313" key="11">
    <source>
        <dbReference type="Proteomes" id="UP000003011"/>
    </source>
</evidence>
<dbReference type="AlphaFoldDB" id="G5GG29"/>
<organism evidence="10 11">
    <name type="scientific">Johnsonella ignava ATCC 51276</name>
    <dbReference type="NCBI Taxonomy" id="679200"/>
    <lineage>
        <taxon>Bacteria</taxon>
        <taxon>Bacillati</taxon>
        <taxon>Bacillota</taxon>
        <taxon>Clostridia</taxon>
        <taxon>Lachnospirales</taxon>
        <taxon>Lachnospiraceae</taxon>
        <taxon>Johnsonella</taxon>
    </lineage>
</organism>
<evidence type="ECO:0000256" key="8">
    <source>
        <dbReference type="ARBA" id="ARBA00022833"/>
    </source>
</evidence>
<dbReference type="PATRIC" id="fig|679200.3.peg.548"/>
<keyword evidence="7 9" id="KW-0378">Hydrolase</keyword>
<dbReference type="PANTHER" id="PTHR46986:SF1">
    <property type="entry name" value="ENDORIBONUCLEASE YBEY, CHLOROPLASTIC"/>
    <property type="match status" value="1"/>
</dbReference>
<evidence type="ECO:0000256" key="3">
    <source>
        <dbReference type="ARBA" id="ARBA00022552"/>
    </source>
</evidence>
<feature type="binding site" evidence="9">
    <location>
        <position position="134"/>
    </location>
    <ligand>
        <name>Zn(2+)</name>
        <dbReference type="ChEBI" id="CHEBI:29105"/>
        <note>catalytic</note>
    </ligand>
</feature>
<evidence type="ECO:0000256" key="2">
    <source>
        <dbReference type="ARBA" id="ARBA00022517"/>
    </source>
</evidence>
<reference evidence="10 11" key="1">
    <citation type="submission" date="2011-08" db="EMBL/GenBank/DDBJ databases">
        <title>The Genome Sequence of Johnsonella ignava ATCC 51276.</title>
        <authorList>
            <consortium name="The Broad Institute Genome Sequencing Platform"/>
            <person name="Earl A."/>
            <person name="Ward D."/>
            <person name="Feldgarden M."/>
            <person name="Gevers D."/>
            <person name="Izard J."/>
            <person name="Blanton J.M."/>
            <person name="Baranova O.V."/>
            <person name="Dewhirst F.E."/>
            <person name="Young S.K."/>
            <person name="Zeng Q."/>
            <person name="Gargeya S."/>
            <person name="Fitzgerald M."/>
            <person name="Haas B."/>
            <person name="Abouelleil A."/>
            <person name="Alvarado L."/>
            <person name="Arachchi H.M."/>
            <person name="Berlin A."/>
            <person name="Brown A."/>
            <person name="Chapman S.B."/>
            <person name="Chen Z."/>
            <person name="Dunbar C."/>
            <person name="Freedman E."/>
            <person name="Gearin G."/>
            <person name="Gellesch M."/>
            <person name="Goldberg J."/>
            <person name="Griggs A."/>
            <person name="Gujja S."/>
            <person name="Heiman D."/>
            <person name="Howarth C."/>
            <person name="Larson L."/>
            <person name="Lui A."/>
            <person name="MacDonald P.J.P."/>
            <person name="Montmayeur A."/>
            <person name="Murphy C."/>
            <person name="Neiman D."/>
            <person name="Pearson M."/>
            <person name="Priest M."/>
            <person name="Roberts A."/>
            <person name="Saif S."/>
            <person name="Shea T."/>
            <person name="Shenoy N."/>
            <person name="Sisk P."/>
            <person name="Stolte C."/>
            <person name="Sykes S."/>
            <person name="Wortman J."/>
            <person name="Nusbaum C."/>
            <person name="Birren B."/>
        </authorList>
    </citation>
    <scope>NUCLEOTIDE SEQUENCE [LARGE SCALE GENOMIC DNA]</scope>
    <source>
        <strain evidence="10 11">ATCC 51276</strain>
    </source>
</reference>
<dbReference type="Gene3D" id="3.40.390.30">
    <property type="entry name" value="Metalloproteases ('zincins'), catalytic domain"/>
    <property type="match status" value="1"/>
</dbReference>
<name>G5GG29_9FIRM</name>
<comment type="function">
    <text evidence="9">Single strand-specific metallo-endoribonuclease involved in late-stage 70S ribosome quality control and in maturation of the 3' terminus of the 16S rRNA.</text>
</comment>
<keyword evidence="5 9" id="KW-0479">Metal-binding</keyword>
<dbReference type="Pfam" id="PF02130">
    <property type="entry name" value="YbeY"/>
    <property type="match status" value="1"/>
</dbReference>
<feature type="binding site" evidence="9">
    <location>
        <position position="140"/>
    </location>
    <ligand>
        <name>Zn(2+)</name>
        <dbReference type="ChEBI" id="CHEBI:29105"/>
        <note>catalytic</note>
    </ligand>
</feature>
<dbReference type="RefSeq" id="WP_005539635.1">
    <property type="nucleotide sequence ID" value="NZ_JH378830.1"/>
</dbReference>
<dbReference type="InterPro" id="IPR020549">
    <property type="entry name" value="YbeY_CS"/>
</dbReference>
<comment type="similarity">
    <text evidence="1 9">Belongs to the endoribonuclease YbeY family.</text>
</comment>
<keyword evidence="6 9" id="KW-0255">Endonuclease</keyword>
<dbReference type="GO" id="GO:0004521">
    <property type="term" value="F:RNA endonuclease activity"/>
    <property type="evidence" value="ECO:0007669"/>
    <property type="project" value="UniProtKB-UniRule"/>
</dbReference>
<accession>G5GG29</accession>
<dbReference type="Proteomes" id="UP000003011">
    <property type="component" value="Unassembled WGS sequence"/>
</dbReference>
<comment type="cofactor">
    <cofactor evidence="9">
        <name>Zn(2+)</name>
        <dbReference type="ChEBI" id="CHEBI:29105"/>
    </cofactor>
    <text evidence="9">Binds 1 zinc ion.</text>
</comment>
<dbReference type="STRING" id="679200.HMPREF9333_00518"/>
<dbReference type="SUPFAM" id="SSF55486">
    <property type="entry name" value="Metalloproteases ('zincins'), catalytic domain"/>
    <property type="match status" value="1"/>
</dbReference>
<keyword evidence="8 9" id="KW-0862">Zinc</keyword>
<keyword evidence="9" id="KW-0963">Cytoplasm</keyword>
<keyword evidence="4 9" id="KW-0540">Nuclease</keyword>
<evidence type="ECO:0000256" key="6">
    <source>
        <dbReference type="ARBA" id="ARBA00022759"/>
    </source>
</evidence>
<gene>
    <name evidence="9" type="primary">ybeY</name>
    <name evidence="10" type="ORF">HMPREF9333_00518</name>
</gene>
<dbReference type="eggNOG" id="COG0319">
    <property type="taxonomic scope" value="Bacteria"/>
</dbReference>
<sequence length="164" mass="19196">MYVYIEKEKKIVLAIHYKKIIKDVVNAVLKYENCPFECEVSVIITDDEGIRDYNNRYRGIDKSTDVLSFPFIEYKIPADFKDFDKNPLMFNPENNALMLGDIIISAEHIESQACEYGHSKKRELAFLVAHSMLHLLGYDHENDNERLIMEEKQRSILNGEGYIR</sequence>
<evidence type="ECO:0000313" key="10">
    <source>
        <dbReference type="EMBL" id="EHI56239.1"/>
    </source>
</evidence>
<evidence type="ECO:0000256" key="1">
    <source>
        <dbReference type="ARBA" id="ARBA00010875"/>
    </source>
</evidence>
<comment type="subcellular location">
    <subcellularLocation>
        <location evidence="9">Cytoplasm</location>
    </subcellularLocation>
</comment>
<dbReference type="EMBL" id="ACZL01000011">
    <property type="protein sequence ID" value="EHI56239.1"/>
    <property type="molecule type" value="Genomic_DNA"/>
</dbReference>
<protein>
    <recommendedName>
        <fullName evidence="9">Endoribonuclease YbeY</fullName>
        <ecNumber evidence="9">3.1.-.-</ecNumber>
    </recommendedName>
</protein>
<dbReference type="NCBIfam" id="TIGR00043">
    <property type="entry name" value="rRNA maturation RNase YbeY"/>
    <property type="match status" value="1"/>
</dbReference>
<dbReference type="HAMAP" id="MF_00009">
    <property type="entry name" value="Endoribonucl_YbeY"/>
    <property type="match status" value="1"/>
</dbReference>
<dbReference type="GO" id="GO:0004222">
    <property type="term" value="F:metalloendopeptidase activity"/>
    <property type="evidence" value="ECO:0007669"/>
    <property type="project" value="InterPro"/>
</dbReference>
<keyword evidence="11" id="KW-1185">Reference proteome</keyword>
<keyword evidence="3 9" id="KW-0698">rRNA processing</keyword>
<keyword evidence="2 9" id="KW-0690">Ribosome biogenesis</keyword>
<dbReference type="PANTHER" id="PTHR46986">
    <property type="entry name" value="ENDORIBONUCLEASE YBEY, CHLOROPLASTIC"/>
    <property type="match status" value="1"/>
</dbReference>
<dbReference type="OrthoDB" id="9807740at2"/>
<comment type="caution">
    <text evidence="10">The sequence shown here is derived from an EMBL/GenBank/DDBJ whole genome shotgun (WGS) entry which is preliminary data.</text>
</comment>
<dbReference type="HOGENOM" id="CLU_106710_3_0_9"/>
<evidence type="ECO:0000256" key="4">
    <source>
        <dbReference type="ARBA" id="ARBA00022722"/>
    </source>
</evidence>
<dbReference type="GO" id="GO:0005737">
    <property type="term" value="C:cytoplasm"/>
    <property type="evidence" value="ECO:0007669"/>
    <property type="project" value="UniProtKB-SubCell"/>
</dbReference>